<protein>
    <submittedName>
        <fullName evidence="3">ATP-dependent Clp protease ATP-binding subunit ClpC1</fullName>
    </submittedName>
</protein>
<keyword evidence="3" id="KW-0378">Hydrolase</keyword>
<dbReference type="STRING" id="1280514.AXFE_11220"/>
<accession>A0A0D8HJ89</accession>
<dbReference type="PROSITE" id="PS51903">
    <property type="entry name" value="CLP_R"/>
    <property type="match status" value="1"/>
</dbReference>
<dbReference type="GO" id="GO:0006508">
    <property type="term" value="P:proteolysis"/>
    <property type="evidence" value="ECO:0007669"/>
    <property type="project" value="UniProtKB-KW"/>
</dbReference>
<keyword evidence="3" id="KW-0067">ATP-binding</keyword>
<reference evidence="3 4" key="1">
    <citation type="submission" date="2015-01" db="EMBL/GenBank/DDBJ databases">
        <title>Draft genome of the acidophilic iron oxidizer Acidithrix ferrooxidans strain Py-F3.</title>
        <authorList>
            <person name="Poehlein A."/>
            <person name="Eisen S."/>
            <person name="Schloemann M."/>
            <person name="Johnson B.D."/>
            <person name="Daniel R."/>
            <person name="Muehling M."/>
        </authorList>
    </citation>
    <scope>NUCLEOTIDE SEQUENCE [LARGE SCALE GENOMIC DNA]</scope>
    <source>
        <strain evidence="3 4">Py-F3</strain>
    </source>
</reference>
<dbReference type="Proteomes" id="UP000032360">
    <property type="component" value="Unassembled WGS sequence"/>
</dbReference>
<feature type="domain" description="Clp R" evidence="2">
    <location>
        <begin position="38"/>
        <end position="123"/>
    </location>
</feature>
<dbReference type="Gene3D" id="1.10.1780.10">
    <property type="entry name" value="Clp, N-terminal domain"/>
    <property type="match status" value="1"/>
</dbReference>
<dbReference type="InterPro" id="IPR036628">
    <property type="entry name" value="Clp_N_dom_sf"/>
</dbReference>
<keyword evidence="1" id="KW-0677">Repeat</keyword>
<keyword evidence="3" id="KW-0645">Protease</keyword>
<dbReference type="EMBL" id="JXYS01000026">
    <property type="protein sequence ID" value="KJF18025.1"/>
    <property type="molecule type" value="Genomic_DNA"/>
</dbReference>
<dbReference type="SUPFAM" id="SSF81923">
    <property type="entry name" value="Double Clp-N motif"/>
    <property type="match status" value="1"/>
</dbReference>
<dbReference type="GO" id="GO:0005524">
    <property type="term" value="F:ATP binding"/>
    <property type="evidence" value="ECO:0007669"/>
    <property type="project" value="UniProtKB-KW"/>
</dbReference>
<evidence type="ECO:0000313" key="3">
    <source>
        <dbReference type="EMBL" id="KJF18025.1"/>
    </source>
</evidence>
<proteinExistence type="predicted"/>
<organism evidence="3 4">
    <name type="scientific">Acidithrix ferrooxidans</name>
    <dbReference type="NCBI Taxonomy" id="1280514"/>
    <lineage>
        <taxon>Bacteria</taxon>
        <taxon>Bacillati</taxon>
        <taxon>Actinomycetota</taxon>
        <taxon>Acidimicrobiia</taxon>
        <taxon>Acidimicrobiales</taxon>
        <taxon>Acidimicrobiaceae</taxon>
        <taxon>Acidithrix</taxon>
    </lineage>
</organism>
<sequence>MVDFLAKTICSCFISEKRVTINSLVVSVFDDDRDGEAPDRPASTTKAKKVLELTARAARGLGHDWIVTEHLSLGLIIQGTSLAGEILLEVGVTRGRAESVVIRVITQERQFHQRPGESDIALS</sequence>
<dbReference type="Pfam" id="PF02861">
    <property type="entry name" value="Clp_N"/>
    <property type="match status" value="1"/>
</dbReference>
<gene>
    <name evidence="3" type="primary">clpC12</name>
    <name evidence="3" type="ORF">AXFE_11220</name>
</gene>
<name>A0A0D8HJ89_9ACTN</name>
<evidence type="ECO:0000256" key="1">
    <source>
        <dbReference type="PROSITE-ProRule" id="PRU01251"/>
    </source>
</evidence>
<comment type="caution">
    <text evidence="3">The sequence shown here is derived from an EMBL/GenBank/DDBJ whole genome shotgun (WGS) entry which is preliminary data.</text>
</comment>
<evidence type="ECO:0000313" key="4">
    <source>
        <dbReference type="Proteomes" id="UP000032360"/>
    </source>
</evidence>
<keyword evidence="4" id="KW-1185">Reference proteome</keyword>
<dbReference type="InterPro" id="IPR004176">
    <property type="entry name" value="Clp_R_N"/>
</dbReference>
<dbReference type="AlphaFoldDB" id="A0A0D8HJ89"/>
<keyword evidence="3" id="KW-0547">Nucleotide-binding</keyword>
<dbReference type="GO" id="GO:0008233">
    <property type="term" value="F:peptidase activity"/>
    <property type="evidence" value="ECO:0007669"/>
    <property type="project" value="UniProtKB-KW"/>
</dbReference>
<evidence type="ECO:0000259" key="2">
    <source>
        <dbReference type="PROSITE" id="PS51903"/>
    </source>
</evidence>